<dbReference type="Proteomes" id="UP001157502">
    <property type="component" value="Chromosome 13"/>
</dbReference>
<reference evidence="1" key="1">
    <citation type="submission" date="2021-05" db="EMBL/GenBank/DDBJ databases">
        <authorList>
            <person name="Pan Q."/>
            <person name="Jouanno E."/>
            <person name="Zahm M."/>
            <person name="Klopp C."/>
            <person name="Cabau C."/>
            <person name="Louis A."/>
            <person name="Berthelot C."/>
            <person name="Parey E."/>
            <person name="Roest Crollius H."/>
            <person name="Montfort J."/>
            <person name="Robinson-Rechavi M."/>
            <person name="Bouchez O."/>
            <person name="Lampietro C."/>
            <person name="Lopez Roques C."/>
            <person name="Donnadieu C."/>
            <person name="Postlethwait J."/>
            <person name="Bobe J."/>
            <person name="Dillon D."/>
            <person name="Chandos A."/>
            <person name="von Hippel F."/>
            <person name="Guiguen Y."/>
        </authorList>
    </citation>
    <scope>NUCLEOTIDE SEQUENCE</scope>
    <source>
        <strain evidence="1">YG-Jan2019</strain>
    </source>
</reference>
<dbReference type="EMBL" id="CM055740">
    <property type="protein sequence ID" value="KAJ8003148.1"/>
    <property type="molecule type" value="Genomic_DNA"/>
</dbReference>
<protein>
    <submittedName>
        <fullName evidence="1">Uncharacterized protein</fullName>
    </submittedName>
</protein>
<comment type="caution">
    <text evidence="1">The sequence shown here is derived from an EMBL/GenBank/DDBJ whole genome shotgun (WGS) entry which is preliminary data.</text>
</comment>
<accession>A0ACC2GHD4</accession>
<evidence type="ECO:0000313" key="1">
    <source>
        <dbReference type="EMBL" id="KAJ8003148.1"/>
    </source>
</evidence>
<organism evidence="1 2">
    <name type="scientific">Dallia pectoralis</name>
    <name type="common">Alaska blackfish</name>
    <dbReference type="NCBI Taxonomy" id="75939"/>
    <lineage>
        <taxon>Eukaryota</taxon>
        <taxon>Metazoa</taxon>
        <taxon>Chordata</taxon>
        <taxon>Craniata</taxon>
        <taxon>Vertebrata</taxon>
        <taxon>Euteleostomi</taxon>
        <taxon>Actinopterygii</taxon>
        <taxon>Neopterygii</taxon>
        <taxon>Teleostei</taxon>
        <taxon>Protacanthopterygii</taxon>
        <taxon>Esociformes</taxon>
        <taxon>Umbridae</taxon>
        <taxon>Dallia</taxon>
    </lineage>
</organism>
<proteinExistence type="predicted"/>
<name>A0ACC2GHD4_DALPE</name>
<keyword evidence="2" id="KW-1185">Reference proteome</keyword>
<gene>
    <name evidence="1" type="ORF">DPEC_G00166370</name>
</gene>
<evidence type="ECO:0000313" key="2">
    <source>
        <dbReference type="Proteomes" id="UP001157502"/>
    </source>
</evidence>
<sequence length="109" mass="12194">MTSCMANNKPRAGISTFRCEQKSCTPSLLKDNAPGQVQSHASRHTNTQACISIPVRTTWRSLWNELDHANINIMAVCLLMHICNATATEKLQLDNIPMCCDQYTNLLFP</sequence>